<evidence type="ECO:0000259" key="1">
    <source>
        <dbReference type="Pfam" id="PF07944"/>
    </source>
</evidence>
<dbReference type="Pfam" id="PF07944">
    <property type="entry name" value="Beta-AFase-like_GH127_cat"/>
    <property type="match status" value="1"/>
</dbReference>
<sequence length="620" mass="68178">MTATPTPAAPTAANARRPRDLRATLLSGGFLGRWQDVNTVATIPHCIARLEDSGVMDNFRRLAGRGSAPYRGPMFADSDLYKTLEALGWEAVRGVRDHEAFVDEAVALIRAVQEPDGYVNTYYRGPCAGERFSDLAQGHELYTLGHLVQAAIAWSHAGRTDLLDIALHNVELVHRVFGPGGRDDICGHPEIETALVELARVTGDARHRRLAARMVELRGHRTIDEDGWGGAYYVDHAPVKAAREVTGHAVRQLYLLAGVADLQLDDPEAGYGEALLRLWDNTHHEKLYLTGGLGSRHRSEAFGDPYELPADRAYSETCAAIANLHWNWRMLLLHGDARYADEIERGMYNAIAVSTALDSRSFFYSNPLQLRTGHTHEEDAPSTRLDWYKCACCPPNLARLLASITAYVTTETDDAVQVHLYAAGSIEIGDGVKAHVSTGYPWDGDITIELDAPAPRAIELRIPGWADGAELTVDGAPVPARAGSYATVVAGSRLARLRLPNTPTFMAAHPRVDAARGTLTVRRGPVVYCLEAADLPEGTVLEDVRLADDTRVRDGDWDDELLARRVTLTGLRLEQPGRQLYAPPDEPRTRTHGLGDVDLIPYCRWANRSPGAMRVRLPQR</sequence>
<dbReference type="InterPro" id="IPR049049">
    <property type="entry name" value="Beta-AFase-like_GH127_C"/>
</dbReference>
<dbReference type="PANTHER" id="PTHR43465">
    <property type="entry name" value="DUF1680 DOMAIN PROTEIN (AFU_ORTHOLOGUE AFUA_1G08910)"/>
    <property type="match status" value="1"/>
</dbReference>
<comment type="caution">
    <text evidence="4">The sequence shown here is derived from an EMBL/GenBank/DDBJ whole genome shotgun (WGS) entry which is preliminary data.</text>
</comment>
<dbReference type="InterPro" id="IPR012878">
    <property type="entry name" value="Beta-AFase-like_GH127_cat"/>
</dbReference>
<dbReference type="AlphaFoldDB" id="A0A7W9M157"/>
<dbReference type="GO" id="GO:0005975">
    <property type="term" value="P:carbohydrate metabolic process"/>
    <property type="evidence" value="ECO:0007669"/>
    <property type="project" value="InterPro"/>
</dbReference>
<dbReference type="Pfam" id="PF20737">
    <property type="entry name" value="Glyco_hydro127C"/>
    <property type="match status" value="1"/>
</dbReference>
<feature type="domain" description="Non-reducing end beta-L-arabinofuranosidase-like GH127 middle" evidence="2">
    <location>
        <begin position="416"/>
        <end position="488"/>
    </location>
</feature>
<evidence type="ECO:0000313" key="5">
    <source>
        <dbReference type="Proteomes" id="UP000552097"/>
    </source>
</evidence>
<reference evidence="4 5" key="1">
    <citation type="submission" date="2020-08" db="EMBL/GenBank/DDBJ databases">
        <title>Sequencing the genomes of 1000 actinobacteria strains.</title>
        <authorList>
            <person name="Klenk H.-P."/>
        </authorList>
    </citation>
    <scope>NUCLEOTIDE SEQUENCE [LARGE SCALE GENOMIC DNA]</scope>
    <source>
        <strain evidence="4 5">DSM 45486</strain>
    </source>
</reference>
<feature type="domain" description="Non-reducing end beta-L-arabinofuranosidase-like GH127 catalytic" evidence="1">
    <location>
        <begin position="29"/>
        <end position="404"/>
    </location>
</feature>
<dbReference type="RefSeq" id="WP_184920950.1">
    <property type="nucleotide sequence ID" value="NZ_JACHMO010000001.1"/>
</dbReference>
<organism evidence="4 5">
    <name type="scientific">Saccharothrix ecbatanensis</name>
    <dbReference type="NCBI Taxonomy" id="1105145"/>
    <lineage>
        <taxon>Bacteria</taxon>
        <taxon>Bacillati</taxon>
        <taxon>Actinomycetota</taxon>
        <taxon>Actinomycetes</taxon>
        <taxon>Pseudonocardiales</taxon>
        <taxon>Pseudonocardiaceae</taxon>
        <taxon>Saccharothrix</taxon>
    </lineage>
</organism>
<dbReference type="EMBL" id="JACHMO010000001">
    <property type="protein sequence ID" value="MBB5803561.1"/>
    <property type="molecule type" value="Genomic_DNA"/>
</dbReference>
<evidence type="ECO:0000259" key="2">
    <source>
        <dbReference type="Pfam" id="PF20736"/>
    </source>
</evidence>
<evidence type="ECO:0000313" key="4">
    <source>
        <dbReference type="EMBL" id="MBB5803561.1"/>
    </source>
</evidence>
<gene>
    <name evidence="4" type="ORF">F4560_003329</name>
</gene>
<dbReference type="PANTHER" id="PTHR43465:SF2">
    <property type="entry name" value="DUF1680 DOMAIN PROTEIN (AFU_ORTHOLOGUE AFUA_1G08910)"/>
    <property type="match status" value="1"/>
</dbReference>
<evidence type="ECO:0000259" key="3">
    <source>
        <dbReference type="Pfam" id="PF20737"/>
    </source>
</evidence>
<dbReference type="Pfam" id="PF20736">
    <property type="entry name" value="Glyco_hydro127M"/>
    <property type="match status" value="1"/>
</dbReference>
<dbReference type="SUPFAM" id="SSF48208">
    <property type="entry name" value="Six-hairpin glycosidases"/>
    <property type="match status" value="1"/>
</dbReference>
<name>A0A7W9M157_9PSEU</name>
<accession>A0A7W9M157</accession>
<keyword evidence="5" id="KW-1185">Reference proteome</keyword>
<proteinExistence type="predicted"/>
<protein>
    <submittedName>
        <fullName evidence="4">DUF1680 family protein</fullName>
    </submittedName>
</protein>
<dbReference type="InterPro" id="IPR008928">
    <property type="entry name" value="6-hairpin_glycosidase_sf"/>
</dbReference>
<dbReference type="InterPro" id="IPR049174">
    <property type="entry name" value="Beta-AFase-like"/>
</dbReference>
<dbReference type="InterPro" id="IPR049046">
    <property type="entry name" value="Beta-AFase-like_GH127_middle"/>
</dbReference>
<dbReference type="Proteomes" id="UP000552097">
    <property type="component" value="Unassembled WGS sequence"/>
</dbReference>
<feature type="domain" description="Non-reducing end beta-L-arabinofuranosidase-like GH127 C-terminal" evidence="3">
    <location>
        <begin position="504"/>
        <end position="616"/>
    </location>
</feature>